<organism evidence="1 2">
    <name type="scientific">Mycolicibacter acidiphilus</name>
    <dbReference type="NCBI Taxonomy" id="2835306"/>
    <lineage>
        <taxon>Bacteria</taxon>
        <taxon>Bacillati</taxon>
        <taxon>Actinomycetota</taxon>
        <taxon>Actinomycetes</taxon>
        <taxon>Mycobacteriales</taxon>
        <taxon>Mycobacteriaceae</taxon>
        <taxon>Mycolicibacter</taxon>
    </lineage>
</organism>
<evidence type="ECO:0000313" key="1">
    <source>
        <dbReference type="EMBL" id="MBS9534792.1"/>
    </source>
</evidence>
<dbReference type="Proteomes" id="UP001519535">
    <property type="component" value="Unassembled WGS sequence"/>
</dbReference>
<evidence type="ECO:0000313" key="2">
    <source>
        <dbReference type="Proteomes" id="UP001519535"/>
    </source>
</evidence>
<comment type="caution">
    <text evidence="1">The sequence shown here is derived from an EMBL/GenBank/DDBJ whole genome shotgun (WGS) entry which is preliminary data.</text>
</comment>
<dbReference type="Pfam" id="PF14337">
    <property type="entry name" value="Abi_alpha"/>
    <property type="match status" value="1"/>
</dbReference>
<dbReference type="RefSeq" id="WP_214093659.1">
    <property type="nucleotide sequence ID" value="NZ_JAHCLR010000030.1"/>
</dbReference>
<keyword evidence="2" id="KW-1185">Reference proteome</keyword>
<dbReference type="Gene3D" id="3.30.110.190">
    <property type="match status" value="1"/>
</dbReference>
<dbReference type="EMBL" id="JAHCLR010000030">
    <property type="protein sequence ID" value="MBS9534792.1"/>
    <property type="molecule type" value="Genomic_DNA"/>
</dbReference>
<sequence length="223" mass="23895">MASDFDASAVIDLTEQAVRGYLRAALWTERRIFDMVRSRLVGGATHDRPAPTTVEGENPSSLGAKMHGLLDRAVEQSTAASCDELFHRILDQLVPDEARVISALSDGSSSALLSVYARTRTGQAGEAILENIALIGKSANLTLPRLTPMYVSHLLALSLVETGPEDAALKDEYEILAADTAVLQAVKTAGRGPLPARIEYGTLRLSALGMELWAAANRARDPE</sequence>
<accession>A0ABS5RLC4</accession>
<reference evidence="1 2" key="1">
    <citation type="submission" date="2021-05" db="EMBL/GenBank/DDBJ databases">
        <title>Mycobacterium acidophilum sp. nov., an extremely acid-tolerant member of the genus Mycobacterium.</title>
        <authorList>
            <person name="Xia J."/>
        </authorList>
    </citation>
    <scope>NUCLEOTIDE SEQUENCE [LARGE SCALE GENOMIC DNA]</scope>
    <source>
        <strain evidence="1 2">M1</strain>
    </source>
</reference>
<name>A0ABS5RLC4_9MYCO</name>
<proteinExistence type="predicted"/>
<protein>
    <submittedName>
        <fullName evidence="1">DUF4393 domain-containing protein</fullName>
    </submittedName>
</protein>
<dbReference type="InterPro" id="IPR025506">
    <property type="entry name" value="Abi_alpha"/>
</dbReference>
<gene>
    <name evidence="1" type="ORF">KIH27_14460</name>
</gene>